<dbReference type="NCBIfam" id="TIGR02074">
    <property type="entry name" value="PBP_1a_fam"/>
    <property type="match status" value="1"/>
</dbReference>
<evidence type="ECO:0000256" key="11">
    <source>
        <dbReference type="ARBA" id="ARBA00022676"/>
    </source>
</evidence>
<evidence type="ECO:0000256" key="27">
    <source>
        <dbReference type="SAM" id="MobiDB-lite"/>
    </source>
</evidence>
<evidence type="ECO:0000256" key="19">
    <source>
        <dbReference type="ARBA" id="ARBA00023136"/>
    </source>
</evidence>
<evidence type="ECO:0000256" key="3">
    <source>
        <dbReference type="ARBA" id="ARBA00007090"/>
    </source>
</evidence>
<comment type="catalytic activity">
    <reaction evidence="25">
        <text>[GlcNAc-(1-&gt;4)-Mur2Ac(oyl-L-Ala-gamma-D-Glu-L-Lys-D-Ala-D-Ala)](n)-di-trans,octa-cis-undecaprenyl diphosphate + beta-D-GlcNAc-(1-&gt;4)-Mur2Ac(oyl-L-Ala-gamma-D-Glu-L-Lys-D-Ala-D-Ala)-di-trans,octa-cis-undecaprenyl diphosphate = [GlcNAc-(1-&gt;4)-Mur2Ac(oyl-L-Ala-gamma-D-Glu-L-Lys-D-Ala-D-Ala)](n+1)-di-trans,octa-cis-undecaprenyl diphosphate + di-trans,octa-cis-undecaprenyl diphosphate + H(+)</text>
        <dbReference type="Rhea" id="RHEA:23708"/>
        <dbReference type="Rhea" id="RHEA-COMP:9602"/>
        <dbReference type="Rhea" id="RHEA-COMP:9603"/>
        <dbReference type="ChEBI" id="CHEBI:15378"/>
        <dbReference type="ChEBI" id="CHEBI:58405"/>
        <dbReference type="ChEBI" id="CHEBI:60033"/>
        <dbReference type="ChEBI" id="CHEBI:78435"/>
        <dbReference type="EC" id="2.4.99.28"/>
    </reaction>
</comment>
<dbReference type="InterPro" id="IPR036950">
    <property type="entry name" value="PBP_transglycosylase"/>
</dbReference>
<feature type="domain" description="Penicillin-binding protein transpeptidase" evidence="28">
    <location>
        <begin position="421"/>
        <end position="675"/>
    </location>
</feature>
<keyword evidence="16" id="KW-0735">Signal-anchor</keyword>
<comment type="subcellular location">
    <subcellularLocation>
        <location evidence="1">Cell inner membrane</location>
        <topology evidence="1">Single-pass type II membrane protein</topology>
    </subcellularLocation>
</comment>
<evidence type="ECO:0000256" key="8">
    <source>
        <dbReference type="ARBA" id="ARBA00022519"/>
    </source>
</evidence>
<dbReference type="InterPro" id="IPR023346">
    <property type="entry name" value="Lysozyme-like_dom_sf"/>
</dbReference>
<proteinExistence type="inferred from homology"/>
<keyword evidence="32" id="KW-1185">Reference proteome</keyword>
<dbReference type="SUPFAM" id="SSF56601">
    <property type="entry name" value="beta-lactamase/transpeptidase-like"/>
    <property type="match status" value="1"/>
</dbReference>
<evidence type="ECO:0000256" key="4">
    <source>
        <dbReference type="ARBA" id="ARBA00007739"/>
    </source>
</evidence>
<name>A0A9X2BYI8_9BURK</name>
<evidence type="ECO:0000256" key="7">
    <source>
        <dbReference type="ARBA" id="ARBA00022475"/>
    </source>
</evidence>
<keyword evidence="10" id="KW-0645">Protease</keyword>
<dbReference type="Pfam" id="PF17092">
    <property type="entry name" value="PCB_OB"/>
    <property type="match status" value="1"/>
</dbReference>
<dbReference type="GO" id="GO:0046677">
    <property type="term" value="P:response to antibiotic"/>
    <property type="evidence" value="ECO:0007669"/>
    <property type="project" value="UniProtKB-KW"/>
</dbReference>
<dbReference type="SUPFAM" id="SSF53955">
    <property type="entry name" value="Lysozyme-like"/>
    <property type="match status" value="1"/>
</dbReference>
<dbReference type="RefSeq" id="WP_275680245.1">
    <property type="nucleotide sequence ID" value="NZ_JAJLJH010000001.1"/>
</dbReference>
<comment type="pathway">
    <text evidence="26">Glycan biosynthesis.</text>
</comment>
<feature type="domain" description="Penicillin-binding protein OB-like" evidence="30">
    <location>
        <begin position="310"/>
        <end position="419"/>
    </location>
</feature>
<comment type="similarity">
    <text evidence="3">In the C-terminal section; belongs to the transpeptidase family.</text>
</comment>
<keyword evidence="15" id="KW-0133">Cell shape</keyword>
<evidence type="ECO:0000256" key="12">
    <source>
        <dbReference type="ARBA" id="ARBA00022679"/>
    </source>
</evidence>
<dbReference type="GO" id="GO:0009252">
    <property type="term" value="P:peptidoglycan biosynthetic process"/>
    <property type="evidence" value="ECO:0007669"/>
    <property type="project" value="UniProtKB-KW"/>
</dbReference>
<dbReference type="Gene3D" id="1.10.3810.10">
    <property type="entry name" value="Biosynthetic peptidoglycan transglycosylase-like"/>
    <property type="match status" value="1"/>
</dbReference>
<evidence type="ECO:0000256" key="15">
    <source>
        <dbReference type="ARBA" id="ARBA00022960"/>
    </source>
</evidence>
<evidence type="ECO:0000256" key="16">
    <source>
        <dbReference type="ARBA" id="ARBA00022968"/>
    </source>
</evidence>
<feature type="compositionally biased region" description="Polar residues" evidence="27">
    <location>
        <begin position="749"/>
        <end position="778"/>
    </location>
</feature>
<evidence type="ECO:0000256" key="24">
    <source>
        <dbReference type="ARBA" id="ARBA00044770"/>
    </source>
</evidence>
<keyword evidence="18" id="KW-1133">Transmembrane helix</keyword>
<dbReference type="EMBL" id="JAJLJH010000001">
    <property type="protein sequence ID" value="MCK9684211.1"/>
    <property type="molecule type" value="Genomic_DNA"/>
</dbReference>
<dbReference type="InterPro" id="IPR001264">
    <property type="entry name" value="Glyco_trans_51"/>
</dbReference>
<dbReference type="GO" id="GO:0071555">
    <property type="term" value="P:cell wall organization"/>
    <property type="evidence" value="ECO:0007669"/>
    <property type="project" value="UniProtKB-KW"/>
</dbReference>
<dbReference type="GO" id="GO:0008360">
    <property type="term" value="P:regulation of cell shape"/>
    <property type="evidence" value="ECO:0007669"/>
    <property type="project" value="UniProtKB-KW"/>
</dbReference>
<dbReference type="PANTHER" id="PTHR32282:SF27">
    <property type="entry name" value="PENICILLIN-BINDING PROTEIN 1A"/>
    <property type="match status" value="1"/>
</dbReference>
<keyword evidence="8" id="KW-0997">Cell inner membrane</keyword>
<accession>A0A9X2BYI8</accession>
<keyword evidence="22" id="KW-0961">Cell wall biogenesis/degradation</keyword>
<evidence type="ECO:0000256" key="17">
    <source>
        <dbReference type="ARBA" id="ARBA00022984"/>
    </source>
</evidence>
<keyword evidence="19" id="KW-0472">Membrane</keyword>
<evidence type="ECO:0000313" key="31">
    <source>
        <dbReference type="EMBL" id="MCK9684211.1"/>
    </source>
</evidence>
<dbReference type="GO" id="GO:0009002">
    <property type="term" value="F:serine-type D-Ala-D-Ala carboxypeptidase activity"/>
    <property type="evidence" value="ECO:0007669"/>
    <property type="project" value="UniProtKB-EC"/>
</dbReference>
<dbReference type="InterPro" id="IPR031376">
    <property type="entry name" value="PCB_OB"/>
</dbReference>
<dbReference type="Proteomes" id="UP001139353">
    <property type="component" value="Unassembled WGS sequence"/>
</dbReference>
<keyword evidence="17" id="KW-0573">Peptidoglycan synthesis</keyword>
<dbReference type="GO" id="GO:0005886">
    <property type="term" value="C:plasma membrane"/>
    <property type="evidence" value="ECO:0007669"/>
    <property type="project" value="UniProtKB-SubCell"/>
</dbReference>
<evidence type="ECO:0000256" key="26">
    <source>
        <dbReference type="ARBA" id="ARBA00060592"/>
    </source>
</evidence>
<evidence type="ECO:0000256" key="20">
    <source>
        <dbReference type="ARBA" id="ARBA00023251"/>
    </source>
</evidence>
<evidence type="ECO:0000256" key="22">
    <source>
        <dbReference type="ARBA" id="ARBA00023316"/>
    </source>
</evidence>
<comment type="catalytic activity">
    <reaction evidence="23">
        <text>Preferential cleavage: (Ac)2-L-Lys-D-Ala-|-D-Ala. Also transpeptidation of peptidyl-alanyl moieties that are N-acyl substituents of D-alanine.</text>
        <dbReference type="EC" id="3.4.16.4"/>
    </reaction>
</comment>
<evidence type="ECO:0000256" key="23">
    <source>
        <dbReference type="ARBA" id="ARBA00034000"/>
    </source>
</evidence>
<reference evidence="31" key="1">
    <citation type="submission" date="2021-11" db="EMBL/GenBank/DDBJ databases">
        <title>BS-T2-15 a new species belonging to the Comamonadaceae family isolated from the soil of a French oak forest.</title>
        <authorList>
            <person name="Mieszkin S."/>
            <person name="Alain K."/>
        </authorList>
    </citation>
    <scope>NUCLEOTIDE SEQUENCE</scope>
    <source>
        <strain evidence="31">BS-T2-15</strain>
    </source>
</reference>
<sequence length="822" mass="89290">MTIAWVSGFIVCAFLVALIAAIVVVSEQLPELDEITHYQPRQPLEIVTREGIELAQFGPERRRFMPVDQFPDVLKSALIATEDADFRNHSGVSVKGIVRALFANVFRHKREGASTITQQVARNFFLSRKQTWSRKFAEALLALKIERHLTKDQILELYMNQIYLGQHAYGFEAASLTYFGKPSKELTAAEAAMLAGLPKNPGGADPTEHFEKAKARQLVVLLRMHETGVLDDAQYEAAKKQPLKITGHWTPPVVAEFLAEMVRQQVVQRFGEAAYSQGLKVTTSLVSTDQAAAQAAVRKGVIDFDRRQAYRGPEDNEDLPDTDADIDAAAATALHDHPDDDDLRVAVVTHASPKEVVAILASGETLHLTGDALRGVQAALKPKAPEDLVIERGAIIRVMRTNGENGYKSEWRITQWPDVQGALVSLDSATGQVRALVGGFDFSHSQFNHVTSAWRQPGSSFKPLIYSAALEHGIMPATQVMDAPISIDDALTGGKHWDPKDDDEPLMGPISLRQALAKSKNLVSIRVVQNLGINTVRNWAGQFGLDASKQPENLTLALGAGSVTPMQMARAYASFANGGYGVMPRFIEKITDAQGKVLFEAPKLADPPSEDTRIIPARNAFVMASLLNEVARTGTGAKAQATLKRSDIYGKTGTTNDAVDTWFAGFQPKITTVVWMGRDDNTSLGAKEFGATLALPIWIDYMKAALKNEPVVPLPTPPGVQDVQGDWLYDEFVGGGYISYLGMEPGNPPSVQVAGSPQQAASEPVDTSTTTMQPSSPNAILLQPVPPPPPGQSLPIQRIPSPKPAPSAPVQEPFQHLAPSLR</sequence>
<dbReference type="GO" id="GO:0030288">
    <property type="term" value="C:outer membrane-bounded periplasmic space"/>
    <property type="evidence" value="ECO:0007669"/>
    <property type="project" value="TreeGrafter"/>
</dbReference>
<feature type="domain" description="Glycosyl transferase family 51" evidence="29">
    <location>
        <begin position="53"/>
        <end position="225"/>
    </location>
</feature>
<evidence type="ECO:0000256" key="2">
    <source>
        <dbReference type="ARBA" id="ARBA00004752"/>
    </source>
</evidence>
<evidence type="ECO:0000259" key="29">
    <source>
        <dbReference type="Pfam" id="PF00912"/>
    </source>
</evidence>
<keyword evidence="13" id="KW-0812">Transmembrane</keyword>
<evidence type="ECO:0000256" key="5">
    <source>
        <dbReference type="ARBA" id="ARBA00012448"/>
    </source>
</evidence>
<protein>
    <recommendedName>
        <fullName evidence="6">Penicillin-binding protein 1A</fullName>
        <ecNumber evidence="24">2.4.99.28</ecNumber>
        <ecNumber evidence="5">3.4.16.4</ecNumber>
    </recommendedName>
</protein>
<dbReference type="FunFam" id="1.10.3810.10:FF:000003">
    <property type="entry name" value="Penicillin-binding protein 1a"/>
    <property type="match status" value="1"/>
</dbReference>
<evidence type="ECO:0000256" key="13">
    <source>
        <dbReference type="ARBA" id="ARBA00022692"/>
    </source>
</evidence>
<dbReference type="AlphaFoldDB" id="A0A9X2BYI8"/>
<dbReference type="Gene3D" id="3.40.710.10">
    <property type="entry name" value="DD-peptidase/beta-lactamase superfamily"/>
    <property type="match status" value="2"/>
</dbReference>
<dbReference type="InterPro" id="IPR012338">
    <property type="entry name" value="Beta-lactam/transpept-like"/>
</dbReference>
<dbReference type="EC" id="2.4.99.28" evidence="24"/>
<keyword evidence="12" id="KW-0808">Transferase</keyword>
<keyword evidence="20" id="KW-0046">Antibiotic resistance</keyword>
<comment type="caution">
    <text evidence="31">The sequence shown here is derived from an EMBL/GenBank/DDBJ whole genome shotgun (WGS) entry which is preliminary data.</text>
</comment>
<dbReference type="EC" id="3.4.16.4" evidence="5"/>
<keyword evidence="14" id="KW-0378">Hydrolase</keyword>
<evidence type="ECO:0000256" key="25">
    <source>
        <dbReference type="ARBA" id="ARBA00049902"/>
    </source>
</evidence>
<evidence type="ECO:0000259" key="30">
    <source>
        <dbReference type="Pfam" id="PF17092"/>
    </source>
</evidence>
<evidence type="ECO:0000256" key="6">
    <source>
        <dbReference type="ARBA" id="ARBA00018638"/>
    </source>
</evidence>
<keyword evidence="9" id="KW-0121">Carboxypeptidase</keyword>
<feature type="region of interest" description="Disordered" evidence="27">
    <location>
        <begin position="748"/>
        <end position="822"/>
    </location>
</feature>
<dbReference type="Pfam" id="PF00912">
    <property type="entry name" value="Transgly"/>
    <property type="match status" value="1"/>
</dbReference>
<dbReference type="PANTHER" id="PTHR32282">
    <property type="entry name" value="BINDING PROTEIN TRANSPEPTIDASE, PUTATIVE-RELATED"/>
    <property type="match status" value="1"/>
</dbReference>
<dbReference type="InterPro" id="IPR001460">
    <property type="entry name" value="PCN-bd_Tpept"/>
</dbReference>
<comment type="pathway">
    <text evidence="2">Cell wall biogenesis; peptidoglycan biosynthesis.</text>
</comment>
<dbReference type="GO" id="GO:0008955">
    <property type="term" value="F:peptidoglycan glycosyltransferase activity"/>
    <property type="evidence" value="ECO:0007669"/>
    <property type="project" value="UniProtKB-EC"/>
</dbReference>
<organism evidence="31 32">
    <name type="scientific">Scleromatobacter humisilvae</name>
    <dbReference type="NCBI Taxonomy" id="2897159"/>
    <lineage>
        <taxon>Bacteria</taxon>
        <taxon>Pseudomonadati</taxon>
        <taxon>Pseudomonadota</taxon>
        <taxon>Betaproteobacteria</taxon>
        <taxon>Burkholderiales</taxon>
        <taxon>Sphaerotilaceae</taxon>
        <taxon>Scleromatobacter</taxon>
    </lineage>
</organism>
<evidence type="ECO:0000259" key="28">
    <source>
        <dbReference type="Pfam" id="PF00905"/>
    </source>
</evidence>
<comment type="similarity">
    <text evidence="4">In the N-terminal section; belongs to the glycosyltransferase 51 family.</text>
</comment>
<evidence type="ECO:0000256" key="21">
    <source>
        <dbReference type="ARBA" id="ARBA00023268"/>
    </source>
</evidence>
<dbReference type="Pfam" id="PF00905">
    <property type="entry name" value="Transpeptidase"/>
    <property type="match status" value="1"/>
</dbReference>
<dbReference type="GO" id="GO:0006508">
    <property type="term" value="P:proteolysis"/>
    <property type="evidence" value="ECO:0007669"/>
    <property type="project" value="UniProtKB-KW"/>
</dbReference>
<keyword evidence="11" id="KW-0328">Glycosyltransferase</keyword>
<evidence type="ECO:0000256" key="14">
    <source>
        <dbReference type="ARBA" id="ARBA00022801"/>
    </source>
</evidence>
<dbReference type="InterPro" id="IPR050396">
    <property type="entry name" value="Glycosyltr_51/Transpeptidase"/>
</dbReference>
<evidence type="ECO:0000256" key="1">
    <source>
        <dbReference type="ARBA" id="ARBA00004249"/>
    </source>
</evidence>
<gene>
    <name evidence="31" type="ORF">LPC04_00655</name>
</gene>
<dbReference type="GO" id="GO:0008658">
    <property type="term" value="F:penicillin binding"/>
    <property type="evidence" value="ECO:0007669"/>
    <property type="project" value="InterPro"/>
</dbReference>
<evidence type="ECO:0000313" key="32">
    <source>
        <dbReference type="Proteomes" id="UP001139353"/>
    </source>
</evidence>
<evidence type="ECO:0000256" key="18">
    <source>
        <dbReference type="ARBA" id="ARBA00022989"/>
    </source>
</evidence>
<keyword evidence="7" id="KW-1003">Cell membrane</keyword>
<evidence type="ECO:0000256" key="9">
    <source>
        <dbReference type="ARBA" id="ARBA00022645"/>
    </source>
</evidence>
<evidence type="ECO:0000256" key="10">
    <source>
        <dbReference type="ARBA" id="ARBA00022670"/>
    </source>
</evidence>
<keyword evidence="21" id="KW-0511">Multifunctional enzyme</keyword>